<sequence length="233" mass="25268">MRADRPLFVAVALSMMSCAGLLSSCSVVPSHTHQTNGDPGQAPTSAYRAWIAADASESARREAFDARIARRDDQELVASDAPAADLADASNAHPGRATRRHSQSKASELSDYTTWGMALAEIPFARGEIDLSSDTGALSEVARYLSRHPELEIKVVGHADSIGDPQRNHLLSEQRAEAVKSFLMKRGVQGSRVHVEALGSHAPVGDNRSDYGREQNRRVEIFVMNLSTHLPSQ</sequence>
<dbReference type="CDD" id="cd07185">
    <property type="entry name" value="OmpA_C-like"/>
    <property type="match status" value="1"/>
</dbReference>
<evidence type="ECO:0000259" key="7">
    <source>
        <dbReference type="PROSITE" id="PS51123"/>
    </source>
</evidence>
<feature type="region of interest" description="Disordered" evidence="5">
    <location>
        <begin position="75"/>
        <end position="107"/>
    </location>
</feature>
<feature type="compositionally biased region" description="Low complexity" evidence="5">
    <location>
        <begin position="78"/>
        <end position="92"/>
    </location>
</feature>
<dbReference type="InterPro" id="IPR036737">
    <property type="entry name" value="OmpA-like_sf"/>
</dbReference>
<evidence type="ECO:0000256" key="4">
    <source>
        <dbReference type="PROSITE-ProRule" id="PRU00473"/>
    </source>
</evidence>
<accession>A0AAW3ZPY9</accession>
<evidence type="ECO:0000256" key="6">
    <source>
        <dbReference type="SAM" id="SignalP"/>
    </source>
</evidence>
<dbReference type="AlphaFoldDB" id="A0AAW3ZPY9"/>
<evidence type="ECO:0000256" key="3">
    <source>
        <dbReference type="ARBA" id="ARBA00023237"/>
    </source>
</evidence>
<dbReference type="GO" id="GO:0009279">
    <property type="term" value="C:cell outer membrane"/>
    <property type="evidence" value="ECO:0007669"/>
    <property type="project" value="UniProtKB-SubCell"/>
</dbReference>
<evidence type="ECO:0000256" key="5">
    <source>
        <dbReference type="SAM" id="MobiDB-lite"/>
    </source>
</evidence>
<keyword evidence="2 4" id="KW-0472">Membrane</keyword>
<dbReference type="Gene3D" id="3.30.1330.60">
    <property type="entry name" value="OmpA-like domain"/>
    <property type="match status" value="1"/>
</dbReference>
<dbReference type="PANTHER" id="PTHR30329:SF21">
    <property type="entry name" value="LIPOPROTEIN YIAD-RELATED"/>
    <property type="match status" value="1"/>
</dbReference>
<dbReference type="SUPFAM" id="SSF103088">
    <property type="entry name" value="OmpA-like"/>
    <property type="match status" value="1"/>
</dbReference>
<evidence type="ECO:0000313" key="9">
    <source>
        <dbReference type="Proteomes" id="UP000613768"/>
    </source>
</evidence>
<feature type="domain" description="OmpA-like" evidence="7">
    <location>
        <begin position="111"/>
        <end position="227"/>
    </location>
</feature>
<dbReference type="InterPro" id="IPR006665">
    <property type="entry name" value="OmpA-like"/>
</dbReference>
<dbReference type="InterPro" id="IPR006664">
    <property type="entry name" value="OMP_bac"/>
</dbReference>
<dbReference type="PANTHER" id="PTHR30329">
    <property type="entry name" value="STATOR ELEMENT OF FLAGELLAR MOTOR COMPLEX"/>
    <property type="match status" value="1"/>
</dbReference>
<dbReference type="PROSITE" id="PS51123">
    <property type="entry name" value="OMPA_2"/>
    <property type="match status" value="1"/>
</dbReference>
<name>A0AAW3ZPY9_9GAMM</name>
<keyword evidence="6" id="KW-0732">Signal</keyword>
<dbReference type="EMBL" id="JACYTR010000028">
    <property type="protein sequence ID" value="MBD8526672.1"/>
    <property type="molecule type" value="Genomic_DNA"/>
</dbReference>
<dbReference type="InterPro" id="IPR050330">
    <property type="entry name" value="Bact_OuterMem_StrucFunc"/>
</dbReference>
<evidence type="ECO:0000313" key="8">
    <source>
        <dbReference type="EMBL" id="MBD8526672.1"/>
    </source>
</evidence>
<proteinExistence type="predicted"/>
<comment type="caution">
    <text evidence="8">The sequence shown here is derived from an EMBL/GenBank/DDBJ whole genome shotgun (WGS) entry which is preliminary data.</text>
</comment>
<gene>
    <name evidence="8" type="ORF">IFO71_13090</name>
</gene>
<reference evidence="8 9" key="1">
    <citation type="submission" date="2020-09" db="EMBL/GenBank/DDBJ databases">
        <title>Pseudoxanthomonas sp. CAU 1598 isolated from sand of Yaerae Beach.</title>
        <authorList>
            <person name="Kim W."/>
        </authorList>
    </citation>
    <scope>NUCLEOTIDE SEQUENCE [LARGE SCALE GENOMIC DNA]</scope>
    <source>
        <strain evidence="8 9">CAU 1598</strain>
    </source>
</reference>
<organism evidence="8 9">
    <name type="scientific">Pseudomarimonas arenosa</name>
    <dbReference type="NCBI Taxonomy" id="2774145"/>
    <lineage>
        <taxon>Bacteria</taxon>
        <taxon>Pseudomonadati</taxon>
        <taxon>Pseudomonadota</taxon>
        <taxon>Gammaproteobacteria</taxon>
        <taxon>Lysobacterales</taxon>
        <taxon>Lysobacteraceae</taxon>
        <taxon>Pseudomarimonas</taxon>
    </lineage>
</organism>
<dbReference type="PRINTS" id="PR01021">
    <property type="entry name" value="OMPADOMAIN"/>
</dbReference>
<feature type="chain" id="PRO_5043980391" evidence="6">
    <location>
        <begin position="20"/>
        <end position="233"/>
    </location>
</feature>
<dbReference type="Proteomes" id="UP000613768">
    <property type="component" value="Unassembled WGS sequence"/>
</dbReference>
<evidence type="ECO:0000256" key="1">
    <source>
        <dbReference type="ARBA" id="ARBA00004442"/>
    </source>
</evidence>
<feature type="signal peptide" evidence="6">
    <location>
        <begin position="1"/>
        <end position="19"/>
    </location>
</feature>
<dbReference type="Pfam" id="PF00691">
    <property type="entry name" value="OmpA"/>
    <property type="match status" value="1"/>
</dbReference>
<dbReference type="PROSITE" id="PS51257">
    <property type="entry name" value="PROKAR_LIPOPROTEIN"/>
    <property type="match status" value="1"/>
</dbReference>
<keyword evidence="9" id="KW-1185">Reference proteome</keyword>
<comment type="subcellular location">
    <subcellularLocation>
        <location evidence="1">Cell outer membrane</location>
    </subcellularLocation>
</comment>
<dbReference type="RefSeq" id="WP_192030094.1">
    <property type="nucleotide sequence ID" value="NZ_JACYTR010000028.1"/>
</dbReference>
<keyword evidence="3" id="KW-0998">Cell outer membrane</keyword>
<protein>
    <submittedName>
        <fullName evidence="8">OmpA family protein</fullName>
    </submittedName>
</protein>
<evidence type="ECO:0000256" key="2">
    <source>
        <dbReference type="ARBA" id="ARBA00023136"/>
    </source>
</evidence>